<dbReference type="AlphaFoldDB" id="A0A0R0JZA1"/>
<sequence length="94" mass="10660">MLCQLPGHSLVVVVISTVITTVITTVLHLWFQLSGFARSHSYRMLTYWKFDVCVGASLILIVVGIFTVHFLGHLESNGLIIICKYTIYIESYHM</sequence>
<evidence type="ECO:0000256" key="1">
    <source>
        <dbReference type="SAM" id="Phobius"/>
    </source>
</evidence>
<name>A0A0R0JZA1_SOYBN</name>
<protein>
    <submittedName>
        <fullName evidence="2 3">Uncharacterized protein</fullName>
    </submittedName>
</protein>
<evidence type="ECO:0000313" key="2">
    <source>
        <dbReference type="EMBL" id="KRH59958.1"/>
    </source>
</evidence>
<keyword evidence="1" id="KW-0472">Membrane</keyword>
<keyword evidence="4" id="KW-1185">Reference proteome</keyword>
<organism evidence="2">
    <name type="scientific">Glycine max</name>
    <name type="common">Soybean</name>
    <name type="synonym">Glycine hispida</name>
    <dbReference type="NCBI Taxonomy" id="3847"/>
    <lineage>
        <taxon>Eukaryota</taxon>
        <taxon>Viridiplantae</taxon>
        <taxon>Streptophyta</taxon>
        <taxon>Embryophyta</taxon>
        <taxon>Tracheophyta</taxon>
        <taxon>Spermatophyta</taxon>
        <taxon>Magnoliopsida</taxon>
        <taxon>eudicotyledons</taxon>
        <taxon>Gunneridae</taxon>
        <taxon>Pentapetalae</taxon>
        <taxon>rosids</taxon>
        <taxon>fabids</taxon>
        <taxon>Fabales</taxon>
        <taxon>Fabaceae</taxon>
        <taxon>Papilionoideae</taxon>
        <taxon>50 kb inversion clade</taxon>
        <taxon>NPAAA clade</taxon>
        <taxon>indigoferoid/millettioid clade</taxon>
        <taxon>Phaseoleae</taxon>
        <taxon>Glycine</taxon>
        <taxon>Glycine subgen. Soja</taxon>
    </lineage>
</organism>
<evidence type="ECO:0000313" key="3">
    <source>
        <dbReference type="EnsemblPlants" id="KRH59958"/>
    </source>
</evidence>
<proteinExistence type="predicted"/>
<reference evidence="2" key="3">
    <citation type="submission" date="2018-07" db="EMBL/GenBank/DDBJ databases">
        <title>WGS assembly of Glycine max.</title>
        <authorList>
            <person name="Schmutz J."/>
            <person name="Cannon S."/>
            <person name="Schlueter J."/>
            <person name="Ma J."/>
            <person name="Mitros T."/>
            <person name="Nelson W."/>
            <person name="Hyten D."/>
            <person name="Song Q."/>
            <person name="Thelen J."/>
            <person name="Cheng J."/>
            <person name="Xu D."/>
            <person name="Hellsten U."/>
            <person name="May G."/>
            <person name="Yu Y."/>
            <person name="Sakurai T."/>
            <person name="Umezawa T."/>
            <person name="Bhattacharyya M."/>
            <person name="Sandhu D."/>
            <person name="Valliyodan B."/>
            <person name="Lindquist E."/>
            <person name="Peto M."/>
            <person name="Grant D."/>
            <person name="Shu S."/>
            <person name="Goodstein D."/>
            <person name="Barry K."/>
            <person name="Futrell-Griggs M."/>
            <person name="Abernathy B."/>
            <person name="Du J."/>
            <person name="Tian Z."/>
            <person name="Zhu L."/>
            <person name="Gill N."/>
            <person name="Joshi T."/>
            <person name="Libault M."/>
            <person name="Sethuraman A."/>
            <person name="Zhang X."/>
            <person name="Shinozaki K."/>
            <person name="Nguyen H."/>
            <person name="Wing R."/>
            <person name="Cregan P."/>
            <person name="Specht J."/>
            <person name="Grimwood J."/>
            <person name="Rokhsar D."/>
            <person name="Stacey G."/>
            <person name="Shoemaker R."/>
            <person name="Jackson S."/>
        </authorList>
    </citation>
    <scope>NUCLEOTIDE SEQUENCE</scope>
    <source>
        <tissue evidence="2">Callus</tissue>
    </source>
</reference>
<feature type="transmembrane region" description="Helical" evidence="1">
    <location>
        <begin position="52"/>
        <end position="71"/>
    </location>
</feature>
<dbReference type="EnsemblPlants" id="KRH59958">
    <property type="protein sequence ID" value="KRH59958"/>
    <property type="gene ID" value="GLYMA_05G210700"/>
</dbReference>
<dbReference type="EMBL" id="CM000838">
    <property type="protein sequence ID" value="KRH59958.1"/>
    <property type="molecule type" value="Genomic_DNA"/>
</dbReference>
<accession>A0A0R0JZA1</accession>
<dbReference type="Gramene" id="KRH59958">
    <property type="protein sequence ID" value="KRH59958"/>
    <property type="gene ID" value="GLYMA_05G210700"/>
</dbReference>
<feature type="transmembrane region" description="Helical" evidence="1">
    <location>
        <begin position="12"/>
        <end position="31"/>
    </location>
</feature>
<evidence type="ECO:0000313" key="4">
    <source>
        <dbReference type="Proteomes" id="UP000008827"/>
    </source>
</evidence>
<keyword evidence="1" id="KW-0812">Transmembrane</keyword>
<reference evidence="3" key="2">
    <citation type="submission" date="2018-02" db="UniProtKB">
        <authorList>
            <consortium name="EnsemblPlants"/>
        </authorList>
    </citation>
    <scope>IDENTIFICATION</scope>
    <source>
        <strain evidence="3">Williams 82</strain>
    </source>
</reference>
<dbReference type="Proteomes" id="UP000008827">
    <property type="component" value="Chromosome 5"/>
</dbReference>
<dbReference type="InParanoid" id="A0A0R0JZA1"/>
<keyword evidence="1" id="KW-1133">Transmembrane helix</keyword>
<gene>
    <name evidence="2" type="ORF">GLYMA_05G210700</name>
</gene>
<reference evidence="2 3" key="1">
    <citation type="journal article" date="2010" name="Nature">
        <title>Genome sequence of the palaeopolyploid soybean.</title>
        <authorList>
            <person name="Schmutz J."/>
            <person name="Cannon S.B."/>
            <person name="Schlueter J."/>
            <person name="Ma J."/>
            <person name="Mitros T."/>
            <person name="Nelson W."/>
            <person name="Hyten D.L."/>
            <person name="Song Q."/>
            <person name="Thelen J.J."/>
            <person name="Cheng J."/>
            <person name="Xu D."/>
            <person name="Hellsten U."/>
            <person name="May G.D."/>
            <person name="Yu Y."/>
            <person name="Sakurai T."/>
            <person name="Umezawa T."/>
            <person name="Bhattacharyya M.K."/>
            <person name="Sandhu D."/>
            <person name="Valliyodan B."/>
            <person name="Lindquist E."/>
            <person name="Peto M."/>
            <person name="Grant D."/>
            <person name="Shu S."/>
            <person name="Goodstein D."/>
            <person name="Barry K."/>
            <person name="Futrell-Griggs M."/>
            <person name="Abernathy B."/>
            <person name="Du J."/>
            <person name="Tian Z."/>
            <person name="Zhu L."/>
            <person name="Gill N."/>
            <person name="Joshi T."/>
            <person name="Libault M."/>
            <person name="Sethuraman A."/>
            <person name="Zhang X.-C."/>
            <person name="Shinozaki K."/>
            <person name="Nguyen H.T."/>
            <person name="Wing R.A."/>
            <person name="Cregan P."/>
            <person name="Specht J."/>
            <person name="Grimwood J."/>
            <person name="Rokhsar D."/>
            <person name="Stacey G."/>
            <person name="Shoemaker R.C."/>
            <person name="Jackson S.A."/>
        </authorList>
    </citation>
    <scope>NUCLEOTIDE SEQUENCE [LARGE SCALE GENOMIC DNA]</scope>
    <source>
        <strain evidence="3">cv. Williams 82</strain>
        <tissue evidence="2">Callus</tissue>
    </source>
</reference>